<feature type="transmembrane region" description="Helical" evidence="6">
    <location>
        <begin position="70"/>
        <end position="89"/>
    </location>
</feature>
<feature type="transmembrane region" description="Helical" evidence="6">
    <location>
        <begin position="170"/>
        <end position="194"/>
    </location>
</feature>
<reference evidence="8 9" key="1">
    <citation type="submission" date="2015-01" db="EMBL/GenBank/DDBJ databases">
        <title>The Genome Sequence of Exophiala xenobiotica CBS118157.</title>
        <authorList>
            <consortium name="The Broad Institute Genomics Platform"/>
            <person name="Cuomo C."/>
            <person name="de Hoog S."/>
            <person name="Gorbushina A."/>
            <person name="Stielow B."/>
            <person name="Teixiera M."/>
            <person name="Abouelleil A."/>
            <person name="Chapman S.B."/>
            <person name="Priest M."/>
            <person name="Young S.K."/>
            <person name="Wortman J."/>
            <person name="Nusbaum C."/>
            <person name="Birren B."/>
        </authorList>
    </citation>
    <scope>NUCLEOTIDE SEQUENCE [LARGE SCALE GENOMIC DNA]</scope>
    <source>
        <strain evidence="8 9">CBS 118157</strain>
    </source>
</reference>
<evidence type="ECO:0000256" key="2">
    <source>
        <dbReference type="ARBA" id="ARBA00022692"/>
    </source>
</evidence>
<evidence type="ECO:0000256" key="4">
    <source>
        <dbReference type="ARBA" id="ARBA00023136"/>
    </source>
</evidence>
<evidence type="ECO:0000256" key="5">
    <source>
        <dbReference type="SAM" id="MobiDB-lite"/>
    </source>
</evidence>
<accession>A0A0D2E9U3</accession>
<feature type="compositionally biased region" description="Basic and acidic residues" evidence="5">
    <location>
        <begin position="226"/>
        <end position="242"/>
    </location>
</feature>
<protein>
    <recommendedName>
        <fullName evidence="7">MARVEL domain-containing protein</fullName>
    </recommendedName>
</protein>
<feature type="compositionally biased region" description="Low complexity" evidence="5">
    <location>
        <begin position="209"/>
        <end position="220"/>
    </location>
</feature>
<evidence type="ECO:0000259" key="7">
    <source>
        <dbReference type="Pfam" id="PF01284"/>
    </source>
</evidence>
<dbReference type="InterPro" id="IPR008253">
    <property type="entry name" value="Marvel"/>
</dbReference>
<dbReference type="OrthoDB" id="5325022at2759"/>
<feature type="region of interest" description="Disordered" evidence="5">
    <location>
        <begin position="209"/>
        <end position="242"/>
    </location>
</feature>
<dbReference type="STRING" id="348802.A0A0D2E9U3"/>
<evidence type="ECO:0000256" key="6">
    <source>
        <dbReference type="SAM" id="Phobius"/>
    </source>
</evidence>
<dbReference type="AlphaFoldDB" id="A0A0D2E9U3"/>
<sequence length="242" mass="26319">MVDLTVEEPPRPISRFSTSTSLRMSTTVDMQVVPMPRWSTAVGCAKVALAVVVLALTAAAASIWGGYDAFAVTLFTASASLVIFVYYFVALSRRPALYHPWVVLALEAFGVIFWLTSFAMMAQWTSVYNGWWYGEGDSYGFWDAPFRPEDLGLAKRTIVRRSTNKYHAGVALAGTAAGLSAVEFILYTLTLTVFGMSMHQQRMEAARTSIAAAPTTTPAADVEAGTEDKAAETEHEPKPVTV</sequence>
<dbReference type="EMBL" id="KN847321">
    <property type="protein sequence ID" value="KIW52138.1"/>
    <property type="molecule type" value="Genomic_DNA"/>
</dbReference>
<name>A0A0D2E9U3_9EURO</name>
<dbReference type="GO" id="GO:0016020">
    <property type="term" value="C:membrane"/>
    <property type="evidence" value="ECO:0007669"/>
    <property type="project" value="UniProtKB-SubCell"/>
</dbReference>
<evidence type="ECO:0000256" key="1">
    <source>
        <dbReference type="ARBA" id="ARBA00004141"/>
    </source>
</evidence>
<dbReference type="GeneID" id="25329711"/>
<dbReference type="PANTHER" id="PTHR37451:SF4">
    <property type="entry name" value="MARVEL DOMAIN-CONTAINING PROTEIN"/>
    <property type="match status" value="1"/>
</dbReference>
<keyword evidence="4 6" id="KW-0472">Membrane</keyword>
<feature type="domain" description="MARVEL" evidence="7">
    <location>
        <begin position="44"/>
        <end position="185"/>
    </location>
</feature>
<dbReference type="Pfam" id="PF01284">
    <property type="entry name" value="MARVEL"/>
    <property type="match status" value="1"/>
</dbReference>
<keyword evidence="3 6" id="KW-1133">Transmembrane helix</keyword>
<dbReference type="PANTHER" id="PTHR37451">
    <property type="entry name" value="MARVEL DOMAIN"/>
    <property type="match status" value="1"/>
</dbReference>
<feature type="transmembrane region" description="Helical" evidence="6">
    <location>
        <begin position="44"/>
        <end position="64"/>
    </location>
</feature>
<evidence type="ECO:0000313" key="8">
    <source>
        <dbReference type="EMBL" id="KIW52138.1"/>
    </source>
</evidence>
<comment type="subcellular location">
    <subcellularLocation>
        <location evidence="1">Membrane</location>
        <topology evidence="1">Multi-pass membrane protein</topology>
    </subcellularLocation>
</comment>
<keyword evidence="9" id="KW-1185">Reference proteome</keyword>
<feature type="transmembrane region" description="Helical" evidence="6">
    <location>
        <begin position="101"/>
        <end position="124"/>
    </location>
</feature>
<keyword evidence="2 6" id="KW-0812">Transmembrane</keyword>
<proteinExistence type="predicted"/>
<dbReference type="RefSeq" id="XP_013312722.1">
    <property type="nucleotide sequence ID" value="XM_013457268.1"/>
</dbReference>
<dbReference type="HOGENOM" id="CLU_1234867_0_0_1"/>
<evidence type="ECO:0000256" key="3">
    <source>
        <dbReference type="ARBA" id="ARBA00022989"/>
    </source>
</evidence>
<evidence type="ECO:0000313" key="9">
    <source>
        <dbReference type="Proteomes" id="UP000054342"/>
    </source>
</evidence>
<dbReference type="Proteomes" id="UP000054342">
    <property type="component" value="Unassembled WGS sequence"/>
</dbReference>
<gene>
    <name evidence="8" type="ORF">PV05_07803</name>
</gene>
<organism evidence="8 9">
    <name type="scientific">Exophiala xenobiotica</name>
    <dbReference type="NCBI Taxonomy" id="348802"/>
    <lineage>
        <taxon>Eukaryota</taxon>
        <taxon>Fungi</taxon>
        <taxon>Dikarya</taxon>
        <taxon>Ascomycota</taxon>
        <taxon>Pezizomycotina</taxon>
        <taxon>Eurotiomycetes</taxon>
        <taxon>Chaetothyriomycetidae</taxon>
        <taxon>Chaetothyriales</taxon>
        <taxon>Herpotrichiellaceae</taxon>
        <taxon>Exophiala</taxon>
    </lineage>
</organism>